<evidence type="ECO:0000313" key="3">
    <source>
        <dbReference type="EMBL" id="MDA3629628.1"/>
    </source>
</evidence>
<dbReference type="Pfam" id="PF03390">
    <property type="entry name" value="2HCT"/>
    <property type="match status" value="1"/>
</dbReference>
<keyword evidence="2" id="KW-0472">Membrane</keyword>
<feature type="transmembrane region" description="Helical" evidence="2">
    <location>
        <begin position="222"/>
        <end position="243"/>
    </location>
</feature>
<evidence type="ECO:0000256" key="2">
    <source>
        <dbReference type="SAM" id="Phobius"/>
    </source>
</evidence>
<keyword evidence="4" id="KW-1185">Reference proteome</keyword>
<proteinExistence type="predicted"/>
<evidence type="ECO:0000256" key="1">
    <source>
        <dbReference type="SAM" id="MobiDB-lite"/>
    </source>
</evidence>
<comment type="caution">
    <text evidence="3">The sequence shown here is derived from an EMBL/GenBank/DDBJ whole genome shotgun (WGS) entry which is preliminary data.</text>
</comment>
<protein>
    <submittedName>
        <fullName evidence="3">2-hydroxycarboxylate transporter family protein</fullName>
    </submittedName>
</protein>
<gene>
    <name evidence="3" type="ORF">OU415_29660</name>
</gene>
<feature type="transmembrane region" description="Helical" evidence="2">
    <location>
        <begin position="373"/>
        <end position="395"/>
    </location>
</feature>
<dbReference type="PANTHER" id="PTHR40033:SF1">
    <property type="entry name" value="CITRATE-SODIUM SYMPORTER"/>
    <property type="match status" value="1"/>
</dbReference>
<organism evidence="3 4">
    <name type="scientific">Saccharopolyspora oryzae</name>
    <dbReference type="NCBI Taxonomy" id="2997343"/>
    <lineage>
        <taxon>Bacteria</taxon>
        <taxon>Bacillati</taxon>
        <taxon>Actinomycetota</taxon>
        <taxon>Actinomycetes</taxon>
        <taxon>Pseudonocardiales</taxon>
        <taxon>Pseudonocardiaceae</taxon>
        <taxon>Saccharopolyspora</taxon>
    </lineage>
</organism>
<dbReference type="PANTHER" id="PTHR40033">
    <property type="entry name" value="NA(+)-MALATE SYMPORTER"/>
    <property type="match status" value="1"/>
</dbReference>
<feature type="transmembrane region" description="Helical" evidence="2">
    <location>
        <begin position="34"/>
        <end position="55"/>
    </location>
</feature>
<feature type="transmembrane region" description="Helical" evidence="2">
    <location>
        <begin position="154"/>
        <end position="174"/>
    </location>
</feature>
<dbReference type="PIRSF" id="PIRSF005348">
    <property type="entry name" value="YxkH"/>
    <property type="match status" value="1"/>
</dbReference>
<feature type="transmembrane region" description="Helical" evidence="2">
    <location>
        <begin position="129"/>
        <end position="147"/>
    </location>
</feature>
<keyword evidence="2" id="KW-0812">Transmembrane</keyword>
<feature type="transmembrane region" description="Helical" evidence="2">
    <location>
        <begin position="61"/>
        <end position="79"/>
    </location>
</feature>
<dbReference type="InterPro" id="IPR004679">
    <property type="entry name" value="2-OHcarboxylate_transport"/>
</dbReference>
<keyword evidence="2" id="KW-1133">Transmembrane helix</keyword>
<dbReference type="Proteomes" id="UP001210380">
    <property type="component" value="Unassembled WGS sequence"/>
</dbReference>
<name>A0ABT4V710_9PSEU</name>
<dbReference type="RefSeq" id="WP_270952667.1">
    <property type="nucleotide sequence ID" value="NZ_JAQGLA010000072.1"/>
</dbReference>
<evidence type="ECO:0000313" key="4">
    <source>
        <dbReference type="Proteomes" id="UP001210380"/>
    </source>
</evidence>
<feature type="transmembrane region" description="Helical" evidence="2">
    <location>
        <begin position="281"/>
        <end position="304"/>
    </location>
</feature>
<feature type="transmembrane region" description="Helical" evidence="2">
    <location>
        <begin position="180"/>
        <end position="201"/>
    </location>
</feature>
<feature type="transmembrane region" description="Helical" evidence="2">
    <location>
        <begin position="440"/>
        <end position="458"/>
    </location>
</feature>
<dbReference type="EMBL" id="JAQGLA010000072">
    <property type="protein sequence ID" value="MDA3629628.1"/>
    <property type="molecule type" value="Genomic_DNA"/>
</dbReference>
<sequence length="460" mass="47200">MSTSHDRIPAPSEARPDRAAPERQVPFLLRGPRLAGLPAAVFLIGAGVVLAAALTDNLPNSLLSGFAVTMLCGGLLMAAGHQVPVLRDYGLPTILCTFIPAILLFFGLFPQTAATVVSSFVEDSGFLDFLVITIIAGSILGMPRALLLKAGPRFAVPLLGCLVLTFLLVGALGAALGFGFVPGILLVAAPIMAGGLGIGAVPMSQMYAGASGGNADAFMGQLMSAVVIANILCIVIAGIYNGLGRRGKQLFVGFNGNGQLMRIQRRDIQIDTGSARSGATFVALGQGLLIAGLLFVFGQLLGGLVPVLHPYAWTIIAAAAVKIAGLLPGQLEESSTCWGEMATALFVPALLVAVSVTYIDIGDVLAAVSSPKFLVLTAATVIIATLTSGLLGWLVKFYFVEAAITPGLVMADTGGSGDVSVLSAANRMHLMPFAALTNRLGGAVVLFITSLIAPLLAVPL</sequence>
<feature type="transmembrane region" description="Helical" evidence="2">
    <location>
        <begin position="311"/>
        <end position="329"/>
    </location>
</feature>
<feature type="region of interest" description="Disordered" evidence="1">
    <location>
        <begin position="1"/>
        <end position="21"/>
    </location>
</feature>
<reference evidence="3 4" key="1">
    <citation type="submission" date="2022-11" db="EMBL/GenBank/DDBJ databases">
        <title>Draft genome sequence of Saccharopolyspora sp. WRP15-2 isolated from rhizosphere soils of wild rice in Thailand.</title>
        <authorList>
            <person name="Duangmal K."/>
            <person name="Kammanee S."/>
            <person name="Muangham S."/>
        </authorList>
    </citation>
    <scope>NUCLEOTIDE SEQUENCE [LARGE SCALE GENOMIC DNA]</scope>
    <source>
        <strain evidence="3 4">WRP15-2</strain>
    </source>
</reference>
<feature type="transmembrane region" description="Helical" evidence="2">
    <location>
        <begin position="341"/>
        <end position="361"/>
    </location>
</feature>
<accession>A0ABT4V710</accession>